<accession>A0A939BF94</accession>
<dbReference type="Proteomes" id="UP000774750">
    <property type="component" value="Unassembled WGS sequence"/>
</dbReference>
<comment type="caution">
    <text evidence="2">The sequence shown here is derived from an EMBL/GenBank/DDBJ whole genome shotgun (WGS) entry which is preliminary data.</text>
</comment>
<keyword evidence="1" id="KW-0812">Transmembrane</keyword>
<sequence>MNNPYPIDWHRLLRGVLVGVLIGEAVTIVLLFLFSCMMAFVDLPLAAADWMSSGALVIGAAAGGFLSAVISKANGLLTGFLCGALFCILLILLSLVFHSFEVTAFFLLKVTLSLIFSAIGGILGVNRKQRKRKY</sequence>
<evidence type="ECO:0000313" key="3">
    <source>
        <dbReference type="Proteomes" id="UP000774750"/>
    </source>
</evidence>
<proteinExistence type="predicted"/>
<protein>
    <submittedName>
        <fullName evidence="2">TIGR04086 family membrane protein</fullName>
    </submittedName>
</protein>
<dbReference type="AlphaFoldDB" id="A0A939BF94"/>
<reference evidence="2" key="2">
    <citation type="journal article" date="2021" name="Sci. Rep.">
        <title>The distribution of antibiotic resistance genes in chicken gut microbiota commensals.</title>
        <authorList>
            <person name="Juricova H."/>
            <person name="Matiasovicova J."/>
            <person name="Kubasova T."/>
            <person name="Cejkova D."/>
            <person name="Rychlik I."/>
        </authorList>
    </citation>
    <scope>NUCLEOTIDE SEQUENCE</scope>
    <source>
        <strain evidence="2">An559</strain>
    </source>
</reference>
<keyword evidence="1" id="KW-0472">Membrane</keyword>
<evidence type="ECO:0000313" key="2">
    <source>
        <dbReference type="EMBL" id="MBM6921358.1"/>
    </source>
</evidence>
<reference evidence="2" key="1">
    <citation type="submission" date="2020-08" db="EMBL/GenBank/DDBJ databases">
        <authorList>
            <person name="Cejkova D."/>
            <person name="Kubasova T."/>
            <person name="Jahodarova E."/>
            <person name="Rychlik I."/>
        </authorList>
    </citation>
    <scope>NUCLEOTIDE SEQUENCE</scope>
    <source>
        <strain evidence="2">An559</strain>
    </source>
</reference>
<dbReference type="RefSeq" id="WP_204447214.1">
    <property type="nucleotide sequence ID" value="NZ_JACJKY010000015.1"/>
</dbReference>
<feature type="transmembrane region" description="Helical" evidence="1">
    <location>
        <begin position="76"/>
        <end position="97"/>
    </location>
</feature>
<feature type="transmembrane region" description="Helical" evidence="1">
    <location>
        <begin position="103"/>
        <end position="125"/>
    </location>
</feature>
<organism evidence="2 3">
    <name type="scientific">Merdimmobilis hominis</name>
    <dbReference type="NCBI Taxonomy" id="2897707"/>
    <lineage>
        <taxon>Bacteria</taxon>
        <taxon>Bacillati</taxon>
        <taxon>Bacillota</taxon>
        <taxon>Clostridia</taxon>
        <taxon>Eubacteriales</taxon>
        <taxon>Oscillospiraceae</taxon>
        <taxon>Merdimmobilis</taxon>
    </lineage>
</organism>
<dbReference type="NCBIfam" id="TIGR04086">
    <property type="entry name" value="TIGR04086_membr"/>
    <property type="match status" value="1"/>
</dbReference>
<feature type="transmembrane region" description="Helical" evidence="1">
    <location>
        <begin position="47"/>
        <end position="69"/>
    </location>
</feature>
<feature type="transmembrane region" description="Helical" evidence="1">
    <location>
        <begin position="12"/>
        <end position="41"/>
    </location>
</feature>
<dbReference type="Pfam" id="PF12670">
    <property type="entry name" value="DUF3792"/>
    <property type="match status" value="1"/>
</dbReference>
<dbReference type="InterPro" id="IPR023804">
    <property type="entry name" value="DUF3792_TM"/>
</dbReference>
<evidence type="ECO:0000256" key="1">
    <source>
        <dbReference type="SAM" id="Phobius"/>
    </source>
</evidence>
<keyword evidence="3" id="KW-1185">Reference proteome</keyword>
<dbReference type="EMBL" id="JACJKY010000015">
    <property type="protein sequence ID" value="MBM6921358.1"/>
    <property type="molecule type" value="Genomic_DNA"/>
</dbReference>
<keyword evidence="1" id="KW-1133">Transmembrane helix</keyword>
<gene>
    <name evidence="2" type="ORF">H6A12_09340</name>
</gene>
<name>A0A939BF94_9FIRM</name>